<dbReference type="PROSITE" id="PS51186">
    <property type="entry name" value="GNAT"/>
    <property type="match status" value="1"/>
</dbReference>
<organism evidence="2 3">
    <name type="scientific">Terasakiella brassicae</name>
    <dbReference type="NCBI Taxonomy" id="1634917"/>
    <lineage>
        <taxon>Bacteria</taxon>
        <taxon>Pseudomonadati</taxon>
        <taxon>Pseudomonadota</taxon>
        <taxon>Alphaproteobacteria</taxon>
        <taxon>Rhodospirillales</taxon>
        <taxon>Terasakiellaceae</taxon>
        <taxon>Terasakiella</taxon>
    </lineage>
</organism>
<dbReference type="Proteomes" id="UP000632498">
    <property type="component" value="Unassembled WGS sequence"/>
</dbReference>
<comment type="caution">
    <text evidence="2">The sequence shown here is derived from an EMBL/GenBank/DDBJ whole genome shotgun (WGS) entry which is preliminary data.</text>
</comment>
<dbReference type="InterPro" id="IPR000182">
    <property type="entry name" value="GNAT_dom"/>
</dbReference>
<proteinExistence type="predicted"/>
<accession>A0A917BYB9</accession>
<protein>
    <submittedName>
        <fullName evidence="2">N-acetyltransferase</fullName>
    </submittedName>
</protein>
<dbReference type="CDD" id="cd04301">
    <property type="entry name" value="NAT_SF"/>
    <property type="match status" value="1"/>
</dbReference>
<dbReference type="SUPFAM" id="SSF55729">
    <property type="entry name" value="Acyl-CoA N-acyltransferases (Nat)"/>
    <property type="match status" value="1"/>
</dbReference>
<dbReference type="EMBL" id="BMHV01000010">
    <property type="protein sequence ID" value="GGF63478.1"/>
    <property type="molecule type" value="Genomic_DNA"/>
</dbReference>
<feature type="domain" description="N-acetyltransferase" evidence="1">
    <location>
        <begin position="1"/>
        <end position="151"/>
    </location>
</feature>
<keyword evidence="3" id="KW-1185">Reference proteome</keyword>
<dbReference type="Pfam" id="PF13527">
    <property type="entry name" value="Acetyltransf_9"/>
    <property type="match status" value="1"/>
</dbReference>
<evidence type="ECO:0000313" key="2">
    <source>
        <dbReference type="EMBL" id="GGF63478.1"/>
    </source>
</evidence>
<dbReference type="InterPro" id="IPR016181">
    <property type="entry name" value="Acyl_CoA_acyltransferase"/>
</dbReference>
<dbReference type="AlphaFoldDB" id="A0A917BYB9"/>
<dbReference type="Gene3D" id="3.40.630.30">
    <property type="match status" value="1"/>
</dbReference>
<reference evidence="2" key="2">
    <citation type="submission" date="2020-09" db="EMBL/GenBank/DDBJ databases">
        <authorList>
            <person name="Sun Q."/>
            <person name="Zhou Y."/>
        </authorList>
    </citation>
    <scope>NUCLEOTIDE SEQUENCE</scope>
    <source>
        <strain evidence="2">CGMCC 1.15254</strain>
    </source>
</reference>
<evidence type="ECO:0000313" key="3">
    <source>
        <dbReference type="Proteomes" id="UP000632498"/>
    </source>
</evidence>
<dbReference type="GO" id="GO:0016747">
    <property type="term" value="F:acyltransferase activity, transferring groups other than amino-acyl groups"/>
    <property type="evidence" value="ECO:0007669"/>
    <property type="project" value="InterPro"/>
</dbReference>
<sequence length="176" mass="19624">MIRITTQKDMPAVLDIHRLAFEEEDEAILVENLLDDETAYPLLSLLMEEDEEILGHILFTKASVEASDVSAMLLAPLAVHPGRQYKGIGQRLMKEGFRQLAGMGVELVFVLGDPAYYPRVGFVTDAGGQGFATPQPIPSQYREAWMVKDLNGGAIDRYHGQVRVADQISAREYWSD</sequence>
<gene>
    <name evidence="2" type="ORF">GCM10011332_16810</name>
</gene>
<name>A0A917BYB9_9PROT</name>
<dbReference type="RefSeq" id="WP_188663815.1">
    <property type="nucleotide sequence ID" value="NZ_BMHV01000010.1"/>
</dbReference>
<evidence type="ECO:0000259" key="1">
    <source>
        <dbReference type="PROSITE" id="PS51186"/>
    </source>
</evidence>
<reference evidence="2" key="1">
    <citation type="journal article" date="2014" name="Int. J. Syst. Evol. Microbiol.">
        <title>Complete genome sequence of Corynebacterium casei LMG S-19264T (=DSM 44701T), isolated from a smear-ripened cheese.</title>
        <authorList>
            <consortium name="US DOE Joint Genome Institute (JGI-PGF)"/>
            <person name="Walter F."/>
            <person name="Albersmeier A."/>
            <person name="Kalinowski J."/>
            <person name="Ruckert C."/>
        </authorList>
    </citation>
    <scope>NUCLEOTIDE SEQUENCE</scope>
    <source>
        <strain evidence="2">CGMCC 1.15254</strain>
    </source>
</reference>